<sequence>MRAPSLLHQLMALLQSLNHHGQNVEKFTWPRHTNKKNKYTTLLEVWRRRWNRGRTATQKVQMMVEQILQRGGCGEEFKTDFVLYSKEKQGLIVSYSKHWRTDAIEQKNKDKKKFLGECGRGKTIDRIDHQTIIYEAETYLQEELATLPGNRMLEIIEEDVRATLALAMGPLEVPLASADEPKNKYTKLLELWRRRWNLGRTGPPKVAMMVE</sequence>
<protein>
    <submittedName>
        <fullName evidence="1">Uncharacterized protein</fullName>
    </submittedName>
</protein>
<accession>A0A9Q1JP26</accession>
<dbReference type="EMBL" id="JAKOGI010001019">
    <property type="protein sequence ID" value="KAJ8428358.1"/>
    <property type="molecule type" value="Genomic_DNA"/>
</dbReference>
<evidence type="ECO:0000313" key="2">
    <source>
        <dbReference type="Proteomes" id="UP001153076"/>
    </source>
</evidence>
<proteinExistence type="predicted"/>
<reference evidence="1" key="1">
    <citation type="submission" date="2022-04" db="EMBL/GenBank/DDBJ databases">
        <title>Carnegiea gigantea Genome sequencing and assembly v2.</title>
        <authorList>
            <person name="Copetti D."/>
            <person name="Sanderson M.J."/>
            <person name="Burquez A."/>
            <person name="Wojciechowski M.F."/>
        </authorList>
    </citation>
    <scope>NUCLEOTIDE SEQUENCE</scope>
    <source>
        <strain evidence="1">SGP5-SGP5p</strain>
        <tissue evidence="1">Aerial part</tissue>
    </source>
</reference>
<evidence type="ECO:0000313" key="1">
    <source>
        <dbReference type="EMBL" id="KAJ8428358.1"/>
    </source>
</evidence>
<dbReference type="AlphaFoldDB" id="A0A9Q1JP26"/>
<comment type="caution">
    <text evidence="1">The sequence shown here is derived from an EMBL/GenBank/DDBJ whole genome shotgun (WGS) entry which is preliminary data.</text>
</comment>
<name>A0A9Q1JP26_9CARY</name>
<keyword evidence="2" id="KW-1185">Reference proteome</keyword>
<dbReference type="Proteomes" id="UP001153076">
    <property type="component" value="Unassembled WGS sequence"/>
</dbReference>
<organism evidence="1 2">
    <name type="scientific">Carnegiea gigantea</name>
    <dbReference type="NCBI Taxonomy" id="171969"/>
    <lineage>
        <taxon>Eukaryota</taxon>
        <taxon>Viridiplantae</taxon>
        <taxon>Streptophyta</taxon>
        <taxon>Embryophyta</taxon>
        <taxon>Tracheophyta</taxon>
        <taxon>Spermatophyta</taxon>
        <taxon>Magnoliopsida</taxon>
        <taxon>eudicotyledons</taxon>
        <taxon>Gunneridae</taxon>
        <taxon>Pentapetalae</taxon>
        <taxon>Caryophyllales</taxon>
        <taxon>Cactineae</taxon>
        <taxon>Cactaceae</taxon>
        <taxon>Cactoideae</taxon>
        <taxon>Echinocereeae</taxon>
        <taxon>Carnegiea</taxon>
    </lineage>
</organism>
<gene>
    <name evidence="1" type="ORF">Cgig2_002771</name>
</gene>
<dbReference type="OrthoDB" id="693469at2759"/>